<dbReference type="InParanoid" id="A0A067R7S6"/>
<dbReference type="AlphaFoldDB" id="A0A067R7S6"/>
<feature type="region of interest" description="Disordered" evidence="3">
    <location>
        <begin position="12"/>
        <end position="31"/>
    </location>
</feature>
<name>A0A067R7S6_ZOONE</name>
<evidence type="ECO:0000256" key="3">
    <source>
        <dbReference type="SAM" id="MobiDB-lite"/>
    </source>
</evidence>
<protein>
    <submittedName>
        <fullName evidence="5">Early endosome antigen 1</fullName>
    </submittedName>
</protein>
<dbReference type="EMBL" id="KK852822">
    <property type="protein sequence ID" value="KDR15539.1"/>
    <property type="molecule type" value="Genomic_DNA"/>
</dbReference>
<dbReference type="PROSITE" id="PS00028">
    <property type="entry name" value="ZINC_FINGER_C2H2_1"/>
    <property type="match status" value="1"/>
</dbReference>
<dbReference type="InterPro" id="IPR013087">
    <property type="entry name" value="Znf_C2H2_type"/>
</dbReference>
<reference evidence="5 6" key="1">
    <citation type="journal article" date="2014" name="Nat. Commun.">
        <title>Molecular traces of alternative social organization in a termite genome.</title>
        <authorList>
            <person name="Terrapon N."/>
            <person name="Li C."/>
            <person name="Robertson H.M."/>
            <person name="Ji L."/>
            <person name="Meng X."/>
            <person name="Booth W."/>
            <person name="Chen Z."/>
            <person name="Childers C.P."/>
            <person name="Glastad K.M."/>
            <person name="Gokhale K."/>
            <person name="Gowin J."/>
            <person name="Gronenberg W."/>
            <person name="Hermansen R.A."/>
            <person name="Hu H."/>
            <person name="Hunt B.G."/>
            <person name="Huylmans A.K."/>
            <person name="Khalil S.M."/>
            <person name="Mitchell R.D."/>
            <person name="Munoz-Torres M.C."/>
            <person name="Mustard J.A."/>
            <person name="Pan H."/>
            <person name="Reese J.T."/>
            <person name="Scharf M.E."/>
            <person name="Sun F."/>
            <person name="Vogel H."/>
            <person name="Xiao J."/>
            <person name="Yang W."/>
            <person name="Yang Z."/>
            <person name="Yang Z."/>
            <person name="Zhou J."/>
            <person name="Zhu J."/>
            <person name="Brent C.S."/>
            <person name="Elsik C.G."/>
            <person name="Goodisman M.A."/>
            <person name="Liberles D.A."/>
            <person name="Roe R.M."/>
            <person name="Vargo E.L."/>
            <person name="Vilcinskas A."/>
            <person name="Wang J."/>
            <person name="Bornberg-Bauer E."/>
            <person name="Korb J."/>
            <person name="Zhang G."/>
            <person name="Liebig J."/>
        </authorList>
    </citation>
    <scope>NUCLEOTIDE SEQUENCE [LARGE SCALE GENOMIC DNA]</scope>
    <source>
        <tissue evidence="5">Whole organism</tissue>
    </source>
</reference>
<dbReference type="OrthoDB" id="8251707at2759"/>
<dbReference type="PROSITE" id="PS50157">
    <property type="entry name" value="ZINC_FINGER_C2H2_2"/>
    <property type="match status" value="1"/>
</dbReference>
<evidence type="ECO:0000259" key="4">
    <source>
        <dbReference type="PROSITE" id="PS50157"/>
    </source>
</evidence>
<keyword evidence="1" id="KW-0479">Metal-binding</keyword>
<feature type="coiled-coil region" evidence="2">
    <location>
        <begin position="123"/>
        <end position="178"/>
    </location>
</feature>
<keyword evidence="6" id="KW-1185">Reference proteome</keyword>
<dbReference type="GO" id="GO:0008270">
    <property type="term" value="F:zinc ion binding"/>
    <property type="evidence" value="ECO:0007669"/>
    <property type="project" value="UniProtKB-KW"/>
</dbReference>
<accession>A0A067R7S6</accession>
<evidence type="ECO:0000313" key="6">
    <source>
        <dbReference type="Proteomes" id="UP000027135"/>
    </source>
</evidence>
<organism evidence="5 6">
    <name type="scientific">Zootermopsis nevadensis</name>
    <name type="common">Dampwood termite</name>
    <dbReference type="NCBI Taxonomy" id="136037"/>
    <lineage>
        <taxon>Eukaryota</taxon>
        <taxon>Metazoa</taxon>
        <taxon>Ecdysozoa</taxon>
        <taxon>Arthropoda</taxon>
        <taxon>Hexapoda</taxon>
        <taxon>Insecta</taxon>
        <taxon>Pterygota</taxon>
        <taxon>Neoptera</taxon>
        <taxon>Polyneoptera</taxon>
        <taxon>Dictyoptera</taxon>
        <taxon>Blattodea</taxon>
        <taxon>Blattoidea</taxon>
        <taxon>Termitoidae</taxon>
        <taxon>Termopsidae</taxon>
        <taxon>Zootermopsis</taxon>
    </lineage>
</organism>
<keyword evidence="2" id="KW-0175">Coiled coil</keyword>
<proteinExistence type="predicted"/>
<keyword evidence="1" id="KW-0862">Zinc</keyword>
<evidence type="ECO:0000256" key="2">
    <source>
        <dbReference type="SAM" id="Coils"/>
    </source>
</evidence>
<dbReference type="Proteomes" id="UP000027135">
    <property type="component" value="Unassembled WGS sequence"/>
</dbReference>
<gene>
    <name evidence="5" type="ORF">L798_10605</name>
</gene>
<keyword evidence="1" id="KW-0863">Zinc-finger</keyword>
<feature type="domain" description="C2H2-type" evidence="4">
    <location>
        <begin position="40"/>
        <end position="68"/>
    </location>
</feature>
<sequence length="182" mass="20066">MFNIKSIVNKITERGRDSQPNSPGRGNGEDILGKQAAEGFLCPRCMKAFPCPEDLQSHYVTSHDGDGDGAIRDVPAVTTALDFMSLHQEVGERYRRQEGNSTQATSVLDVQAITDPAELRQRLIEALENGAVLQQEKERLEQHAAHLAHSNVTLKAASDEEEGNQAALKERLKVLEAKLSHR</sequence>
<evidence type="ECO:0000313" key="5">
    <source>
        <dbReference type="EMBL" id="KDR15539.1"/>
    </source>
</evidence>
<evidence type="ECO:0000256" key="1">
    <source>
        <dbReference type="PROSITE-ProRule" id="PRU00042"/>
    </source>
</evidence>
<dbReference type="STRING" id="136037.A0A067R7S6"/>